<comment type="caution">
    <text evidence="2">The sequence shown here is derived from an EMBL/GenBank/DDBJ whole genome shotgun (WGS) entry which is preliminary data.</text>
</comment>
<feature type="transmembrane region" description="Helical" evidence="1">
    <location>
        <begin position="194"/>
        <end position="214"/>
    </location>
</feature>
<feature type="transmembrane region" description="Helical" evidence="1">
    <location>
        <begin position="55"/>
        <end position="79"/>
    </location>
</feature>
<gene>
    <name evidence="2" type="ORF">IV64_GL002622</name>
</gene>
<dbReference type="RefSeq" id="WP_057706362.1">
    <property type="nucleotide sequence ID" value="NZ_JQCL01000057.1"/>
</dbReference>
<dbReference type="AlphaFoldDB" id="A0A0R2MAY4"/>
<proteinExistence type="predicted"/>
<dbReference type="Proteomes" id="UP000051783">
    <property type="component" value="Unassembled WGS sequence"/>
</dbReference>
<accession>A0A0R2MAY4</accession>
<protein>
    <submittedName>
        <fullName evidence="2">Uncharacterized protein</fullName>
    </submittedName>
</protein>
<reference evidence="2 3" key="1">
    <citation type="journal article" date="2015" name="Genome Announc.">
        <title>Expanding the biotechnology potential of lactobacilli through comparative genomics of 213 strains and associated genera.</title>
        <authorList>
            <person name="Sun Z."/>
            <person name="Harris H.M."/>
            <person name="McCann A."/>
            <person name="Guo C."/>
            <person name="Argimon S."/>
            <person name="Zhang W."/>
            <person name="Yang X."/>
            <person name="Jeffery I.B."/>
            <person name="Cooney J.C."/>
            <person name="Kagawa T.F."/>
            <person name="Liu W."/>
            <person name="Song Y."/>
            <person name="Salvetti E."/>
            <person name="Wrobel A."/>
            <person name="Rasinkangas P."/>
            <person name="Parkhill J."/>
            <person name="Rea M.C."/>
            <person name="O'Sullivan O."/>
            <person name="Ritari J."/>
            <person name="Douillard F.P."/>
            <person name="Paul Ross R."/>
            <person name="Yang R."/>
            <person name="Briner A.E."/>
            <person name="Felis G.E."/>
            <person name="de Vos W.M."/>
            <person name="Barrangou R."/>
            <person name="Klaenhammer T.R."/>
            <person name="Caufield P.W."/>
            <person name="Cui Y."/>
            <person name="Zhang H."/>
            <person name="O'Toole P.W."/>
        </authorList>
    </citation>
    <scope>NUCLEOTIDE SEQUENCE [LARGE SCALE GENOMIC DNA]</scope>
    <source>
        <strain evidence="2 3">LMG 26013</strain>
    </source>
</reference>
<keyword evidence="1" id="KW-0812">Transmembrane</keyword>
<evidence type="ECO:0000313" key="2">
    <source>
        <dbReference type="EMBL" id="KRO10929.1"/>
    </source>
</evidence>
<feature type="transmembrane region" description="Helical" evidence="1">
    <location>
        <begin position="162"/>
        <end position="182"/>
    </location>
</feature>
<dbReference type="STRING" id="942150.IV64_GL002622"/>
<dbReference type="OrthoDB" id="2290285at2"/>
<feature type="transmembrane region" description="Helical" evidence="1">
    <location>
        <begin position="234"/>
        <end position="255"/>
    </location>
</feature>
<organism evidence="2 3">
    <name type="scientific">Lactiplantibacillus xiangfangensis</name>
    <dbReference type="NCBI Taxonomy" id="942150"/>
    <lineage>
        <taxon>Bacteria</taxon>
        <taxon>Bacillati</taxon>
        <taxon>Bacillota</taxon>
        <taxon>Bacilli</taxon>
        <taxon>Lactobacillales</taxon>
        <taxon>Lactobacillaceae</taxon>
        <taxon>Lactiplantibacillus</taxon>
    </lineage>
</organism>
<evidence type="ECO:0000313" key="3">
    <source>
        <dbReference type="Proteomes" id="UP000051783"/>
    </source>
</evidence>
<dbReference type="EMBL" id="JQCL01000057">
    <property type="protein sequence ID" value="KRO10929.1"/>
    <property type="molecule type" value="Genomic_DNA"/>
</dbReference>
<dbReference type="PATRIC" id="fig|942150.3.peg.2733"/>
<keyword evidence="3" id="KW-1185">Reference proteome</keyword>
<keyword evidence="1" id="KW-1133">Transmembrane helix</keyword>
<keyword evidence="1" id="KW-0472">Membrane</keyword>
<name>A0A0R2MAY4_9LACO</name>
<sequence>MQLLWHRFNKLQLWLFGGIALVLPLIQVVQSLNHRLLTQNTFFDSPYTKWMGIDSFHFSATAFYLIIPLLAALPTASLIRKDLDNGFFNQLQVKLGERKVFLSYFWWAGILGFLIVAFPLIINLFTYFMILPNIHPDHLLNSNIMVINQNTLLVNLYYQRPLIHATFAILFAGFWGALFAWFTLGWSLLLPNRFVAMTMGFLLQLGLLQLQGISNNGIGFAPYYFLTETNQLDTSALLTTSITIIMLVVTSLLVLGGRRYRVTA</sequence>
<evidence type="ECO:0000256" key="1">
    <source>
        <dbReference type="SAM" id="Phobius"/>
    </source>
</evidence>
<feature type="transmembrane region" description="Helical" evidence="1">
    <location>
        <begin position="100"/>
        <end position="130"/>
    </location>
</feature>